<gene>
    <name evidence="3" type="ordered locus">Desdi_1741</name>
</gene>
<evidence type="ECO:0000313" key="4">
    <source>
        <dbReference type="Proteomes" id="UP000010797"/>
    </source>
</evidence>
<protein>
    <recommendedName>
        <fullName evidence="2">DUF6329 domain-containing protein</fullName>
    </recommendedName>
</protein>
<dbReference type="HOGENOM" id="CLU_1376217_0_0_9"/>
<dbReference type="AlphaFoldDB" id="L0F7P5"/>
<evidence type="ECO:0000259" key="2">
    <source>
        <dbReference type="Pfam" id="PF19854"/>
    </source>
</evidence>
<evidence type="ECO:0000256" key="1">
    <source>
        <dbReference type="SAM" id="MobiDB-lite"/>
    </source>
</evidence>
<dbReference type="STRING" id="871963.Desdi_1741"/>
<dbReference type="Pfam" id="PF19854">
    <property type="entry name" value="DUF6329"/>
    <property type="match status" value="1"/>
</dbReference>
<proteinExistence type="predicted"/>
<dbReference type="InterPro" id="IPR046292">
    <property type="entry name" value="DUF6329"/>
</dbReference>
<feature type="region of interest" description="Disordered" evidence="1">
    <location>
        <begin position="182"/>
        <end position="201"/>
    </location>
</feature>
<accession>L0F7P5</accession>
<evidence type="ECO:0000313" key="3">
    <source>
        <dbReference type="EMBL" id="AGA69217.1"/>
    </source>
</evidence>
<reference evidence="4" key="1">
    <citation type="submission" date="2012-02" db="EMBL/GenBank/DDBJ databases">
        <title>Complete sequence of Desulfitobacterium dichloroeliminans LMG P-21439.</title>
        <authorList>
            <person name="Lucas S."/>
            <person name="Han J."/>
            <person name="Lapidus A."/>
            <person name="Cheng J.-F."/>
            <person name="Goodwin L."/>
            <person name="Pitluck S."/>
            <person name="Peters L."/>
            <person name="Ovchinnikova G."/>
            <person name="Teshima H."/>
            <person name="Detter J.C."/>
            <person name="Han C."/>
            <person name="Tapia R."/>
            <person name="Land M."/>
            <person name="Hauser L."/>
            <person name="Kyrpides N."/>
            <person name="Ivanova N."/>
            <person name="Pagani I."/>
            <person name="Kruse T."/>
            <person name="de Vos W.M."/>
            <person name="Boon N."/>
            <person name="Smidt H."/>
            <person name="Woyke T."/>
        </authorList>
    </citation>
    <scope>NUCLEOTIDE SEQUENCE [LARGE SCALE GENOMIC DNA]</scope>
    <source>
        <strain evidence="4">LMG P-21439 / DCA1</strain>
    </source>
</reference>
<dbReference type="EMBL" id="CP003344">
    <property type="protein sequence ID" value="AGA69217.1"/>
    <property type="molecule type" value="Genomic_DNA"/>
</dbReference>
<sequence length="201" mass="23073">MLNLQAIFTRKAGDYPTSDCVIEKIVELPENEYKYFKEAPLRDMSFIVENTGLMCRDENGIYHCLLVLGEGCSDGVLIEAEGYNYARYSSYMPGAREFVNTRLNNLADQIIKDGTQNTSSGSWIIYFDELQKRYHIPISPDNGVGSMLLKILETRPEMAEIEPMEDGFDMMFYLDYCPNLDKSEMPEPEQEQEPPAMQMKL</sequence>
<organism evidence="3 4">
    <name type="scientific">Desulfitobacterium dichloroeliminans (strain LMG P-21439 / DCA1)</name>
    <dbReference type="NCBI Taxonomy" id="871963"/>
    <lineage>
        <taxon>Bacteria</taxon>
        <taxon>Bacillati</taxon>
        <taxon>Bacillota</taxon>
        <taxon>Clostridia</taxon>
        <taxon>Eubacteriales</taxon>
        <taxon>Desulfitobacteriaceae</taxon>
        <taxon>Desulfitobacterium</taxon>
    </lineage>
</organism>
<feature type="domain" description="DUF6329" evidence="2">
    <location>
        <begin position="60"/>
        <end position="98"/>
    </location>
</feature>
<keyword evidence="4" id="KW-1185">Reference proteome</keyword>
<dbReference type="eggNOG" id="ENOG502Z9U1">
    <property type="taxonomic scope" value="Bacteria"/>
</dbReference>
<dbReference type="OrthoDB" id="2166284at2"/>
<dbReference type="KEGG" id="ddl:Desdi_1741"/>
<dbReference type="Proteomes" id="UP000010797">
    <property type="component" value="Chromosome"/>
</dbReference>
<dbReference type="RefSeq" id="WP_015262207.1">
    <property type="nucleotide sequence ID" value="NC_019903.1"/>
</dbReference>
<name>L0F7P5_DESDL</name>